<dbReference type="Gramene" id="TuG1812G0300005547.01.T02">
    <property type="protein sequence ID" value="TuG1812G0300005547.01.T02"/>
    <property type="gene ID" value="TuG1812G0300005547.01"/>
</dbReference>
<dbReference type="Gramene" id="TuG1812G0300005547.01.T03">
    <property type="protein sequence ID" value="TuG1812G0300005547.01.T03"/>
    <property type="gene ID" value="TuG1812G0300005547.01"/>
</dbReference>
<name>A0A8R7PY18_TRIUA</name>
<dbReference type="Proteomes" id="UP000015106">
    <property type="component" value="Chromosome 3"/>
</dbReference>
<reference evidence="1" key="2">
    <citation type="submission" date="2018-03" db="EMBL/GenBank/DDBJ databases">
        <title>The Triticum urartu genome reveals the dynamic nature of wheat genome evolution.</title>
        <authorList>
            <person name="Ling H."/>
            <person name="Ma B."/>
            <person name="Shi X."/>
            <person name="Liu H."/>
            <person name="Dong L."/>
            <person name="Sun H."/>
            <person name="Cao Y."/>
            <person name="Gao Q."/>
            <person name="Zheng S."/>
            <person name="Li Y."/>
            <person name="Yu Y."/>
            <person name="Du H."/>
            <person name="Qi M."/>
            <person name="Li Y."/>
            <person name="Yu H."/>
            <person name="Cui Y."/>
            <person name="Wang N."/>
            <person name="Chen C."/>
            <person name="Wu H."/>
            <person name="Zhao Y."/>
            <person name="Zhang J."/>
            <person name="Li Y."/>
            <person name="Zhou W."/>
            <person name="Zhang B."/>
            <person name="Hu W."/>
            <person name="Eijk M."/>
            <person name="Tang J."/>
            <person name="Witsenboer H."/>
            <person name="Zhao S."/>
            <person name="Li Z."/>
            <person name="Zhang A."/>
            <person name="Wang D."/>
            <person name="Liang C."/>
        </authorList>
    </citation>
    <scope>NUCLEOTIDE SEQUENCE [LARGE SCALE GENOMIC DNA]</scope>
    <source>
        <strain evidence="1">cv. G1812</strain>
    </source>
</reference>
<evidence type="ECO:0000313" key="1">
    <source>
        <dbReference type="EnsemblPlants" id="TuG1812G0300005547.01.T03"/>
    </source>
</evidence>
<dbReference type="EnsemblPlants" id="TuG1812G0300005547.01.T02">
    <property type="protein sequence ID" value="TuG1812G0300005547.01.T02"/>
    <property type="gene ID" value="TuG1812G0300005547.01"/>
</dbReference>
<proteinExistence type="predicted"/>
<organism evidence="1 2">
    <name type="scientific">Triticum urartu</name>
    <name type="common">Red wild einkorn</name>
    <name type="synonym">Crithodium urartu</name>
    <dbReference type="NCBI Taxonomy" id="4572"/>
    <lineage>
        <taxon>Eukaryota</taxon>
        <taxon>Viridiplantae</taxon>
        <taxon>Streptophyta</taxon>
        <taxon>Embryophyta</taxon>
        <taxon>Tracheophyta</taxon>
        <taxon>Spermatophyta</taxon>
        <taxon>Magnoliopsida</taxon>
        <taxon>Liliopsida</taxon>
        <taxon>Poales</taxon>
        <taxon>Poaceae</taxon>
        <taxon>BOP clade</taxon>
        <taxon>Pooideae</taxon>
        <taxon>Triticodae</taxon>
        <taxon>Triticeae</taxon>
        <taxon>Triticinae</taxon>
        <taxon>Triticum</taxon>
    </lineage>
</organism>
<reference evidence="2" key="1">
    <citation type="journal article" date="2013" name="Nature">
        <title>Draft genome of the wheat A-genome progenitor Triticum urartu.</title>
        <authorList>
            <person name="Ling H.Q."/>
            <person name="Zhao S."/>
            <person name="Liu D."/>
            <person name="Wang J."/>
            <person name="Sun H."/>
            <person name="Zhang C."/>
            <person name="Fan H."/>
            <person name="Li D."/>
            <person name="Dong L."/>
            <person name="Tao Y."/>
            <person name="Gao C."/>
            <person name="Wu H."/>
            <person name="Li Y."/>
            <person name="Cui Y."/>
            <person name="Guo X."/>
            <person name="Zheng S."/>
            <person name="Wang B."/>
            <person name="Yu K."/>
            <person name="Liang Q."/>
            <person name="Yang W."/>
            <person name="Lou X."/>
            <person name="Chen J."/>
            <person name="Feng M."/>
            <person name="Jian J."/>
            <person name="Zhang X."/>
            <person name="Luo G."/>
            <person name="Jiang Y."/>
            <person name="Liu J."/>
            <person name="Wang Z."/>
            <person name="Sha Y."/>
            <person name="Zhang B."/>
            <person name="Wu H."/>
            <person name="Tang D."/>
            <person name="Shen Q."/>
            <person name="Xue P."/>
            <person name="Zou S."/>
            <person name="Wang X."/>
            <person name="Liu X."/>
            <person name="Wang F."/>
            <person name="Yang Y."/>
            <person name="An X."/>
            <person name="Dong Z."/>
            <person name="Zhang K."/>
            <person name="Zhang X."/>
            <person name="Luo M.C."/>
            <person name="Dvorak J."/>
            <person name="Tong Y."/>
            <person name="Wang J."/>
            <person name="Yang H."/>
            <person name="Li Z."/>
            <person name="Wang D."/>
            <person name="Zhang A."/>
            <person name="Wang J."/>
        </authorList>
    </citation>
    <scope>NUCLEOTIDE SEQUENCE</scope>
    <source>
        <strain evidence="2">cv. G1812</strain>
    </source>
</reference>
<evidence type="ECO:0000313" key="2">
    <source>
        <dbReference type="Proteomes" id="UP000015106"/>
    </source>
</evidence>
<protein>
    <submittedName>
        <fullName evidence="1">Uncharacterized protein</fullName>
    </submittedName>
</protein>
<reference evidence="1" key="3">
    <citation type="submission" date="2022-06" db="UniProtKB">
        <authorList>
            <consortium name="EnsemblPlants"/>
        </authorList>
    </citation>
    <scope>IDENTIFICATION</scope>
</reference>
<dbReference type="AlphaFoldDB" id="A0A8R7PY18"/>
<accession>A0A8R7PY18</accession>
<keyword evidence="2" id="KW-1185">Reference proteome</keyword>
<dbReference type="EnsemblPlants" id="TuG1812G0300005547.01.T03">
    <property type="protein sequence ID" value="TuG1812G0300005547.01.T03"/>
    <property type="gene ID" value="TuG1812G0300005547.01"/>
</dbReference>
<sequence>MGRFWTCSIQIQQIYRTIVIHFIRRVHLGEWKRHTSCPEPTDILHVVPNLQNLATIGAVPNKVTTADFINNDISKVGLCQLHLALPNTSNTNYCTLNFATLLWRVWGVARV</sequence>